<evidence type="ECO:0000313" key="2">
    <source>
        <dbReference type="Proteomes" id="UP000244069"/>
    </source>
</evidence>
<dbReference type="SUPFAM" id="SSF51735">
    <property type="entry name" value="NAD(P)-binding Rossmann-fold domains"/>
    <property type="match status" value="1"/>
</dbReference>
<gene>
    <name evidence="1" type="ORF">C8N44_13050</name>
</gene>
<dbReference type="EMBL" id="QBKN01000030">
    <property type="protein sequence ID" value="PTX41294.1"/>
    <property type="molecule type" value="Genomic_DNA"/>
</dbReference>
<name>A0A2T6ABW8_9RHOB</name>
<dbReference type="Gene3D" id="3.40.50.720">
    <property type="entry name" value="NAD(P)-binding Rossmann-like Domain"/>
    <property type="match status" value="1"/>
</dbReference>
<keyword evidence="2" id="KW-1185">Reference proteome</keyword>
<accession>A0A2T6ABW8</accession>
<evidence type="ECO:0000313" key="1">
    <source>
        <dbReference type="EMBL" id="PTX41294.1"/>
    </source>
</evidence>
<dbReference type="AlphaFoldDB" id="A0A2T6ABW8"/>
<dbReference type="Proteomes" id="UP000244069">
    <property type="component" value="Unassembled WGS sequence"/>
</dbReference>
<organism evidence="1 2">
    <name type="scientific">Allosediminivita pacifica</name>
    <dbReference type="NCBI Taxonomy" id="1267769"/>
    <lineage>
        <taxon>Bacteria</taxon>
        <taxon>Pseudomonadati</taxon>
        <taxon>Pseudomonadota</taxon>
        <taxon>Alphaproteobacteria</taxon>
        <taxon>Rhodobacterales</taxon>
        <taxon>Paracoccaceae</taxon>
        <taxon>Allosediminivita</taxon>
    </lineage>
</organism>
<reference evidence="1 2" key="1">
    <citation type="submission" date="2018-04" db="EMBL/GenBank/DDBJ databases">
        <title>Genomic Encyclopedia of Archaeal and Bacterial Type Strains, Phase II (KMG-II): from individual species to whole genera.</title>
        <authorList>
            <person name="Goeker M."/>
        </authorList>
    </citation>
    <scope>NUCLEOTIDE SEQUENCE [LARGE SCALE GENOMIC DNA]</scope>
    <source>
        <strain evidence="1 2">DSM 29329</strain>
    </source>
</reference>
<protein>
    <submittedName>
        <fullName evidence="1">Saccharopine dehydrogenase-like NADP-dependent oxidoreductase</fullName>
    </submittedName>
</protein>
<proteinExistence type="predicted"/>
<sequence>MIVLIGGTGDVGNRLVSLLLDHTAASVLVVSRRGRASDDRVKTLRLNIAATDAAARIPLGATVVNLTEATPPSVAADVVRAGGNFLETSASPDYVELIRQEVSANGGAGIGVVCVGAAPGLSTLIAADAAQTEECASIDIGLELGMGRHYGSAATEWSIGALADKYQVSGATSTTVRPGDLRRRFIFERGGRSQTALGLGFAQQGIVGQTGRRSPLRVRTFLALHPPYATHLTGLLLRLGLGPALARHKRGLTRILMRLPPLGRVGTRIAVEALGPDGGVLSDRHLAAGDQAEVTAAMILAAIRAVNAGEKPLRGSTTIVDHLTLAEAFDALRRFLPDMPIETWSSGAAGDRA</sequence>
<comment type="caution">
    <text evidence="1">The sequence shown here is derived from an EMBL/GenBank/DDBJ whole genome shotgun (WGS) entry which is preliminary data.</text>
</comment>
<dbReference type="InterPro" id="IPR036291">
    <property type="entry name" value="NAD(P)-bd_dom_sf"/>
</dbReference>